<sequence length="97" mass="10735">MRVEGFFEWLGQALGSVIRFIVEALGDFFGLFARAGHNFLEGLSRTLGMDRSLISLVALAIGLLLLVAAVRAFFRGSIIGGLIWLFLGLWLLSWLIH</sequence>
<proteinExistence type="predicted"/>
<dbReference type="PATRIC" id="fig|316.97.peg.893"/>
<name>A0A023WNF0_STUST</name>
<evidence type="ECO:0000256" key="1">
    <source>
        <dbReference type="SAM" id="Phobius"/>
    </source>
</evidence>
<dbReference type="RefSeq" id="WP_038657200.1">
    <property type="nucleotide sequence ID" value="NZ_JAIVLU010000001.1"/>
</dbReference>
<reference evidence="2 3" key="1">
    <citation type="submission" date="2014-03" db="EMBL/GenBank/DDBJ databases">
        <title>Complete genome sequence of Pseudomonas stutzeri 19SMN4.</title>
        <authorList>
            <person name="Brunet-Galmes I."/>
            <person name="Nogales B."/>
            <person name="Busquets A."/>
            <person name="Pena A."/>
            <person name="Gomila M."/>
            <person name="Garcia-Valdes E."/>
            <person name="Lalucat J."/>
            <person name="Bennasar A."/>
            <person name="Bosch R."/>
        </authorList>
    </citation>
    <scope>NUCLEOTIDE SEQUENCE [LARGE SCALE GENOMIC DNA]</scope>
    <source>
        <strain evidence="2 3">19SMN4</strain>
    </source>
</reference>
<keyword evidence="1" id="KW-0472">Membrane</keyword>
<feature type="transmembrane region" description="Helical" evidence="1">
    <location>
        <begin position="53"/>
        <end position="72"/>
    </location>
</feature>
<evidence type="ECO:0000313" key="3">
    <source>
        <dbReference type="Proteomes" id="UP000025238"/>
    </source>
</evidence>
<organism evidence="2 3">
    <name type="scientific">Stutzerimonas stutzeri</name>
    <name type="common">Pseudomonas stutzeri</name>
    <dbReference type="NCBI Taxonomy" id="316"/>
    <lineage>
        <taxon>Bacteria</taxon>
        <taxon>Pseudomonadati</taxon>
        <taxon>Pseudomonadota</taxon>
        <taxon>Gammaproteobacteria</taxon>
        <taxon>Pseudomonadales</taxon>
        <taxon>Pseudomonadaceae</taxon>
        <taxon>Stutzerimonas</taxon>
    </lineage>
</organism>
<accession>A0A023WNF0</accession>
<dbReference type="Proteomes" id="UP000025238">
    <property type="component" value="Chromosome"/>
</dbReference>
<evidence type="ECO:0000313" key="2">
    <source>
        <dbReference type="EMBL" id="AHY41742.1"/>
    </source>
</evidence>
<feature type="transmembrane region" description="Helical" evidence="1">
    <location>
        <begin position="78"/>
        <end position="96"/>
    </location>
</feature>
<keyword evidence="1" id="KW-0812">Transmembrane</keyword>
<keyword evidence="1" id="KW-1133">Transmembrane helix</keyword>
<dbReference type="EMBL" id="CP007509">
    <property type="protein sequence ID" value="AHY41742.1"/>
    <property type="molecule type" value="Genomic_DNA"/>
</dbReference>
<dbReference type="KEGG" id="pstu:UIB01_04375"/>
<dbReference type="AlphaFoldDB" id="A0A023WNF0"/>
<protein>
    <submittedName>
        <fullName evidence="2">MFS transporter</fullName>
    </submittedName>
</protein>
<feature type="transmembrane region" description="Helical" evidence="1">
    <location>
        <begin position="12"/>
        <end position="32"/>
    </location>
</feature>
<dbReference type="OrthoDB" id="7361737at2"/>
<gene>
    <name evidence="2" type="ORF">UIB01_04375</name>
</gene>